<dbReference type="GO" id="GO:0016787">
    <property type="term" value="F:hydrolase activity"/>
    <property type="evidence" value="ECO:0007669"/>
    <property type="project" value="UniProtKB-KW"/>
</dbReference>
<evidence type="ECO:0000259" key="5">
    <source>
        <dbReference type="PROSITE" id="PS50830"/>
    </source>
</evidence>
<gene>
    <name evidence="6" type="ORF">SULPSESMR1_02602</name>
</gene>
<evidence type="ECO:0000313" key="6">
    <source>
        <dbReference type="EMBL" id="ASM73398.1"/>
    </source>
</evidence>
<dbReference type="GO" id="GO:0004519">
    <property type="term" value="F:endonuclease activity"/>
    <property type="evidence" value="ECO:0007669"/>
    <property type="project" value="UniProtKB-KW"/>
</dbReference>
<dbReference type="SMART" id="SM00318">
    <property type="entry name" value="SNc"/>
    <property type="match status" value="1"/>
</dbReference>
<dbReference type="PROSITE" id="PS50830">
    <property type="entry name" value="TNASE_3"/>
    <property type="match status" value="1"/>
</dbReference>
<dbReference type="PANTHER" id="PTHR12302">
    <property type="entry name" value="EBNA2 BINDING PROTEIN P100"/>
    <property type="match status" value="1"/>
</dbReference>
<dbReference type="Gene3D" id="2.40.50.90">
    <property type="match status" value="1"/>
</dbReference>
<dbReference type="RefSeq" id="WP_240311454.1">
    <property type="nucleotide sequence ID" value="NZ_CP022415.1"/>
</dbReference>
<evidence type="ECO:0000256" key="1">
    <source>
        <dbReference type="ARBA" id="ARBA00022722"/>
    </source>
</evidence>
<feature type="domain" description="TNase-like" evidence="5">
    <location>
        <begin position="96"/>
        <end position="203"/>
    </location>
</feature>
<dbReference type="SUPFAM" id="SSF50199">
    <property type="entry name" value="Staphylococcal nuclease"/>
    <property type="match status" value="1"/>
</dbReference>
<evidence type="ECO:0000256" key="3">
    <source>
        <dbReference type="ARBA" id="ARBA00022801"/>
    </source>
</evidence>
<protein>
    <submittedName>
        <fullName evidence="6">Nuclease</fullName>
    </submittedName>
</protein>
<evidence type="ECO:0000256" key="2">
    <source>
        <dbReference type="ARBA" id="ARBA00022759"/>
    </source>
</evidence>
<keyword evidence="7" id="KW-1185">Reference proteome</keyword>
<keyword evidence="3" id="KW-0378">Hydrolase</keyword>
<organism evidence="6 7">
    <name type="scientific">Pseudosulfitobacter pseudonitzschiae</name>
    <dbReference type="NCBI Taxonomy" id="1402135"/>
    <lineage>
        <taxon>Bacteria</taxon>
        <taxon>Pseudomonadati</taxon>
        <taxon>Pseudomonadota</taxon>
        <taxon>Alphaproteobacteria</taxon>
        <taxon>Rhodobacterales</taxon>
        <taxon>Roseobacteraceae</taxon>
        <taxon>Pseudosulfitobacter</taxon>
    </lineage>
</organism>
<feature type="region of interest" description="Disordered" evidence="4">
    <location>
        <begin position="25"/>
        <end position="88"/>
    </location>
</feature>
<dbReference type="InterPro" id="IPR016071">
    <property type="entry name" value="Staphylococal_nuclease_OB-fold"/>
</dbReference>
<dbReference type="AlphaFoldDB" id="A0A221K317"/>
<name>A0A221K317_9RHOB</name>
<dbReference type="Pfam" id="PF00565">
    <property type="entry name" value="SNase"/>
    <property type="match status" value="1"/>
</dbReference>
<keyword evidence="2" id="KW-0255">Endonuclease</keyword>
<keyword evidence="1" id="KW-0540">Nuclease</keyword>
<proteinExistence type="predicted"/>
<sequence>MFEIVLFILLVAVSFAFIFKPKLNSGKRAAPPKAPTPLAPAKIEPLGSAERFTKMPAPRQPAQSEPAHLYPPQKHKDHAPPPPVPASRQLKGRAYVIDGDTIAIERIKIRLAGIDAPELDQPWGQKSKWAMVRLCKGQTIRVELTGETSYDRLVGTCYLPDGRDIGAEIIKQGLALDGGHYSKGKYRHLEPDGVRQKLRFYGRWR</sequence>
<dbReference type="EMBL" id="CP022415">
    <property type="protein sequence ID" value="ASM73398.1"/>
    <property type="molecule type" value="Genomic_DNA"/>
</dbReference>
<evidence type="ECO:0000256" key="4">
    <source>
        <dbReference type="SAM" id="MobiDB-lite"/>
    </source>
</evidence>
<dbReference type="KEGG" id="spse:SULPSESMR1_02602"/>
<reference evidence="6 7" key="1">
    <citation type="submission" date="2017-07" db="EMBL/GenBank/DDBJ databases">
        <title>Genome Sequence of Sulfitobacter pseudonitzschiae Strain SMR1 Isolated from a culture of the Diatom Skeletonema marinoi.</title>
        <authorList>
            <person name="Topel M."/>
            <person name="Pinder M.I.M."/>
            <person name="Johansson O.N."/>
            <person name="Kourtchenko O."/>
            <person name="Godhe A."/>
            <person name="Clarke A.K."/>
        </authorList>
    </citation>
    <scope>NUCLEOTIDE SEQUENCE [LARGE SCALE GENOMIC DNA]</scope>
    <source>
        <strain evidence="6 7">SMR1</strain>
    </source>
</reference>
<dbReference type="PANTHER" id="PTHR12302:SF3">
    <property type="entry name" value="SERINE_THREONINE-PROTEIN KINASE 31"/>
    <property type="match status" value="1"/>
</dbReference>
<dbReference type="InterPro" id="IPR035437">
    <property type="entry name" value="SNase_OB-fold_sf"/>
</dbReference>
<dbReference type="Proteomes" id="UP000199754">
    <property type="component" value="Chromosome"/>
</dbReference>
<accession>A0A221K317</accession>
<evidence type="ECO:0000313" key="7">
    <source>
        <dbReference type="Proteomes" id="UP000199754"/>
    </source>
</evidence>